<dbReference type="Gene3D" id="3.40.50.12780">
    <property type="entry name" value="N-terminal domain of ligase-like"/>
    <property type="match status" value="3"/>
</dbReference>
<name>A0A9P9XVU4_9HYPO</name>
<accession>A0A9P9XVU4</accession>
<dbReference type="FunFam" id="3.30.300.30:FF:000015">
    <property type="entry name" value="Nonribosomal peptide synthase SidD"/>
    <property type="match status" value="1"/>
</dbReference>
<dbReference type="SUPFAM" id="SSF56801">
    <property type="entry name" value="Acetyl-CoA synthetase-like"/>
    <property type="match status" value="3"/>
</dbReference>
<comment type="pathway">
    <text evidence="1">Siderophore biosynthesis.</text>
</comment>
<evidence type="ECO:0000256" key="1">
    <source>
        <dbReference type="ARBA" id="ARBA00004924"/>
    </source>
</evidence>
<evidence type="ECO:0000256" key="5">
    <source>
        <dbReference type="SAM" id="MobiDB-lite"/>
    </source>
</evidence>
<evidence type="ECO:0000256" key="2">
    <source>
        <dbReference type="ARBA" id="ARBA00022450"/>
    </source>
</evidence>
<dbReference type="PROSITE" id="PS00012">
    <property type="entry name" value="PHOSPHOPANTETHEINE"/>
    <property type="match status" value="2"/>
</dbReference>
<dbReference type="Pfam" id="PF00668">
    <property type="entry name" value="Condensation"/>
    <property type="match status" value="5"/>
</dbReference>
<dbReference type="Gene3D" id="1.10.1200.10">
    <property type="entry name" value="ACP-like"/>
    <property type="match status" value="2"/>
</dbReference>
<evidence type="ECO:0000256" key="4">
    <source>
        <dbReference type="ARBA" id="ARBA00022598"/>
    </source>
</evidence>
<dbReference type="Gene3D" id="3.30.300.30">
    <property type="match status" value="3"/>
</dbReference>
<protein>
    <submittedName>
        <fullName evidence="7">Peptide synthetase</fullName>
    </submittedName>
</protein>
<dbReference type="GeneID" id="75827017"/>
<dbReference type="GO" id="GO:0031177">
    <property type="term" value="F:phosphopantetheine binding"/>
    <property type="evidence" value="ECO:0007669"/>
    <property type="project" value="TreeGrafter"/>
</dbReference>
<feature type="domain" description="Carrier" evidence="6">
    <location>
        <begin position="3204"/>
        <end position="3282"/>
    </location>
</feature>
<dbReference type="GO" id="GO:0044550">
    <property type="term" value="P:secondary metabolite biosynthetic process"/>
    <property type="evidence" value="ECO:0007669"/>
    <property type="project" value="TreeGrafter"/>
</dbReference>
<dbReference type="GO" id="GO:0043041">
    <property type="term" value="P:amino acid activation for nonribosomal peptide biosynthetic process"/>
    <property type="evidence" value="ECO:0007669"/>
    <property type="project" value="TreeGrafter"/>
</dbReference>
<dbReference type="SUPFAM" id="SSF52777">
    <property type="entry name" value="CoA-dependent acyltransferases"/>
    <property type="match status" value="10"/>
</dbReference>
<dbReference type="Proteomes" id="UP001055219">
    <property type="component" value="Unassembled WGS sequence"/>
</dbReference>
<keyword evidence="3" id="KW-0597">Phosphoprotein</keyword>
<dbReference type="PANTHER" id="PTHR45527">
    <property type="entry name" value="NONRIBOSOMAL PEPTIDE SYNTHETASE"/>
    <property type="match status" value="1"/>
</dbReference>
<proteinExistence type="predicted"/>
<dbReference type="Gene3D" id="3.30.559.10">
    <property type="entry name" value="Chloramphenicol acetyltransferase-like domain"/>
    <property type="match status" value="4"/>
</dbReference>
<dbReference type="InterPro" id="IPR036736">
    <property type="entry name" value="ACP-like_sf"/>
</dbReference>
<dbReference type="GO" id="GO:0016874">
    <property type="term" value="F:ligase activity"/>
    <property type="evidence" value="ECO:0007669"/>
    <property type="project" value="UniProtKB-KW"/>
</dbReference>
<dbReference type="OrthoDB" id="416786at2759"/>
<keyword evidence="8" id="KW-1185">Reference proteome</keyword>
<reference evidence="7" key="2">
    <citation type="submission" date="2022-07" db="EMBL/GenBank/DDBJ databases">
        <authorList>
            <person name="Goncalves M.F.M."/>
            <person name="Hilario S."/>
            <person name="Van De Peer Y."/>
            <person name="Esteves A.C."/>
            <person name="Alves A."/>
        </authorList>
    </citation>
    <scope>NUCLEOTIDE SEQUENCE</scope>
    <source>
        <strain evidence="7">MUM 19.33</strain>
    </source>
</reference>
<dbReference type="PANTHER" id="PTHR45527:SF2">
    <property type="entry name" value="FERRICROCIN SYNTHETASE (NONRIBOSOMAL PEPTIDE SIDEROPHORE SYNTHASE ) (EUROFUNG)"/>
    <property type="match status" value="1"/>
</dbReference>
<feature type="region of interest" description="Disordered" evidence="5">
    <location>
        <begin position="3283"/>
        <end position="3314"/>
    </location>
</feature>
<dbReference type="GO" id="GO:0005737">
    <property type="term" value="C:cytoplasm"/>
    <property type="evidence" value="ECO:0007669"/>
    <property type="project" value="TreeGrafter"/>
</dbReference>
<feature type="domain" description="Carrier" evidence="6">
    <location>
        <begin position="1475"/>
        <end position="1552"/>
    </location>
</feature>
<dbReference type="Gene3D" id="3.30.559.30">
    <property type="entry name" value="Nonribosomal peptide synthetase, condensation domain"/>
    <property type="match status" value="5"/>
</dbReference>
<dbReference type="RefSeq" id="XP_051359236.1">
    <property type="nucleotide sequence ID" value="XM_051509817.1"/>
</dbReference>
<organism evidence="7 8">
    <name type="scientific">Emericellopsis cladophorae</name>
    <dbReference type="NCBI Taxonomy" id="2686198"/>
    <lineage>
        <taxon>Eukaryota</taxon>
        <taxon>Fungi</taxon>
        <taxon>Dikarya</taxon>
        <taxon>Ascomycota</taxon>
        <taxon>Pezizomycotina</taxon>
        <taxon>Sordariomycetes</taxon>
        <taxon>Hypocreomycetidae</taxon>
        <taxon>Hypocreales</taxon>
        <taxon>Bionectriaceae</taxon>
        <taxon>Emericellopsis</taxon>
    </lineage>
</organism>
<feature type="domain" description="Carrier" evidence="6">
    <location>
        <begin position="2629"/>
        <end position="2706"/>
    </location>
</feature>
<dbReference type="InterPro" id="IPR020845">
    <property type="entry name" value="AMP-binding_CS"/>
</dbReference>
<feature type="domain" description="Carrier" evidence="6">
    <location>
        <begin position="3769"/>
        <end position="3848"/>
    </location>
</feature>
<keyword evidence="2" id="KW-0596">Phosphopantetheine</keyword>
<dbReference type="InterPro" id="IPR009081">
    <property type="entry name" value="PP-bd_ACP"/>
</dbReference>
<dbReference type="InterPro" id="IPR006162">
    <property type="entry name" value="Ppantetheine_attach_site"/>
</dbReference>
<dbReference type="InterPro" id="IPR001242">
    <property type="entry name" value="Condensation_dom"/>
</dbReference>
<evidence type="ECO:0000256" key="3">
    <source>
        <dbReference type="ARBA" id="ARBA00022553"/>
    </source>
</evidence>
<dbReference type="Pfam" id="PF00550">
    <property type="entry name" value="PP-binding"/>
    <property type="match status" value="3"/>
</dbReference>
<comment type="caution">
    <text evidence="7">The sequence shown here is derived from an EMBL/GenBank/DDBJ whole genome shotgun (WGS) entry which is preliminary data.</text>
</comment>
<dbReference type="Pfam" id="PF00501">
    <property type="entry name" value="AMP-binding"/>
    <property type="match status" value="3"/>
</dbReference>
<feature type="compositionally biased region" description="Polar residues" evidence="5">
    <location>
        <begin position="3288"/>
        <end position="3304"/>
    </location>
</feature>
<dbReference type="FunFam" id="3.40.50.12780:FF:000024">
    <property type="entry name" value="Nonribosomal siderophore peptide synthase SidC"/>
    <property type="match status" value="1"/>
</dbReference>
<dbReference type="PROSITE" id="PS50075">
    <property type="entry name" value="CARRIER"/>
    <property type="match status" value="4"/>
</dbReference>
<dbReference type="InterPro" id="IPR045851">
    <property type="entry name" value="AMP-bd_C_sf"/>
</dbReference>
<feature type="region of interest" description="Disordered" evidence="5">
    <location>
        <begin position="51"/>
        <end position="70"/>
    </location>
</feature>
<gene>
    <name evidence="7" type="ORF">J7T54_000498</name>
</gene>
<feature type="compositionally biased region" description="Basic and acidic residues" evidence="5">
    <location>
        <begin position="61"/>
        <end position="70"/>
    </location>
</feature>
<keyword evidence="4" id="KW-0436">Ligase</keyword>
<sequence>MQNIDKVLAILKADITNVTPSFASLIDPSLLCGIMVGGETLNTRLLQDFAPFNPQSQDTSTQHDPEDQHVPRGIYNGYGPTEVAIYSIAQAHVPANQRGSVIGTPLATCGALIVDHHDASLRPVPMGAVGELVLTGPQVSRAGYLNRPDETAKAFVDDAKWGRTYRTGDRARVVWGPTGERMVEFLGRMSDDQVKLSGRRVELGEIESVLATKVQDVHQTLACAWKPQDGAPGSERVVSLIVLDPKTTLDLEQVQARCVETAQKYLPEYMRPFRILQVDALPRSASGKVDRKVASAFVRNELQYEMGNQAPAAALEPLGNPEDVLIETQLLTFLSAIVNDGSSTRVELAADTPFVQVGIDSLRAMRLLRYIRSQWPDQPHLQPTLASLLEPLATIRSTFFASEGDGANAPRLDKRVQAKTQIADFASRHTPEALTNLGIGSEADIVAVVPATSTQSQLAVSFAMDKRNYISHTVLSLKPDVSLSALEEAIEAVLMRHDIYRTVMMSCDDPLSPFAQVTLTHATWQRRLGDGKRVVRRKTSDTENTQVYLDVAHDSLDFESQRLYYLQLVERGSGSESQFVISVAHCICDGASLEALIDDIARQYAGLAPLSRLGVQDAVQDWIMGMSEATDKAWQQSLAGWEAESFHALSGDNIKTIAPGVQADHGHAMVQISSALSWHDLESKSRSLGASPLSVLQAAWSVLLQVFSEANTGDIVFGSVLSGQHEAVQAPTFSVVPCRVDLPDSQTVHQLIDNLNEKSRFAQSHRHTSFGIFETLPYNTALALQAYTPPGHVLSRVQETQIDIPWSSVSNPPIRYDFDIFAEVLPTSPLWAGQDPSKMTFKLTYRDDALSRRSAQCVVEQLESLTKILLRSKPDDLVQGLPARLPRQLLSAEGTLPESPQDDETKAARAHNRIEVLHAQFEDQAASTPDLLALSFYTSLDAPPSELTYAELDARANGLANILREEDVDVIPICMQRSVELYVSILAILKAGSAWSPIDETSPVQRRTSLIARTQGKVLLTDTASYHLVEPCLTHESLANVRVILVDQYKDRTTATRALPRQTIQSDHSHVEGQDLAYLLWTSGTTGEPKGVMLQHFAAANAMRDLQVQVEHEKKHGQVRTLQLSAYSFDVFVQDLFFTWGLAGSVVSGSRELVLGTFTEFVNKSRPTHAHLTPSFGASINVEEIRGSTLQYVTFIGEKLTEDVAEAWAAPGITTKAYNTYGPAENAVVSTMRQFFGTSRDRAKAANVGFPLTPCTAYVVREVESPNARDKKHWELVPRYGVGELALGGSQIAKGYLNNPAKTTKAFIQGGLGIDERIYLTGDMVRLNDHGFEFLGRNDDLVKITGIRIELSEISAACASVKDVEPAVEHAETLYLPRPGADGTDANHKVVVTFVSVKKEHDDLTHLRKQVFQRAREMLPTYMVPGHIVVLNTTMPRTASNKVDRKALQNIYNDSDLNELAAMDTSPGGASGEMANWAPEQLLIIKTISENIGIQVEPLSPKFSLAGLGISSLQVTKLAWALRRQLGCTVGVLDLMRCQTLGDLVHVIYTCMGKDAGTNTAPEAKPEASWVTEIKEQFTRCLRGDMRPAKTSYIIPATPAQEALIVETMIEPRAYWSHRLFDLSHLDDVDVDRLHVAWTDAAKQFDILRTIFAPLWKLEVNDGGAHPANSGAWARRHGVQSSILQLVQAEPMIHWTVFDRIVDDQLATHAEALQADLTPCGSNATNPPWAVTYSKANSKLMLSMHHALHDGASSAVVIREVADLYQNSGKASGVHNSPLQFDKGLELGLLSQISAREEAVSVWTRRFSEVINTHGAVNGSFPDLTRSRRKQERGILSSHVAIPTQLVDDRPKGIPDLPRLLQSALGVVLASYMELKAIVLGQNLSQRILHPDLARVVGPAMATLPVIVRADGVSSAELWAEMAQDSSNLSQSAHRLHPVDIKKMINEGNGDSKAPFPALFVYHPSDTQVQDGSHMFRETGQALSLNVEHPLALNIYEADNTIHLTGDGRRISQAQLDLMLRQILDQARAMVDHPQLPLHRLPNTMRRNLVSIAGEITTFADAQNPADRVATHAAEHPDWIATEEISFEEDEEGEDRLVTKTLTYAQLHELVDAIMLRLRSHEAKLQPDDVVALYLDRDTKSLAAILAIFRAGFVYLPIDNSLPATRKQLLVRDAGAKLVVSAEELIGELHLDQANDPPLLLLPAGDDELEAIRAWSKLDALKNAGLGMGGYLLYTSGSTGRPKGVRVSNDNLLHFISAFSARLVEASPETASLGGRGKYLNVASRAFDPHLTSMFVPWHLGFRAVIGKDRNAIFANLKQVINDLAITHMGSVPSVLIQLGIRLEDVPSIRVLTTGGEKASNELFDVVTSGRPPGVLMNFYGPTEVTIGCLGHAVSKTSNSRNLGLPLQGLQAILLAPDTGDEQIIARRGQPGELCISGPQVSLGYLDRPEENSKAFQTTALLGPDRKVIYRTGDIMRMMEDGSVEFLGRKDQQTKIRGQRFEIGEVEAFIKKVVANEGPLDVAATVVDQKLLGFLARSNKILLKSEKEADPVPFLHKSEGLQSILRNVEQRCEEGLPAFMVPEIIWVSRIPYLPASGKVDTKSLIKLANDFTVLPKERGAPSTTSTSAPPLDGREIEVVAALEEAVGMKLTATSTSTIHSLGVDSLSAMHLLSILGKKGLSKITMEDLLTPSCTIGSIARSIVSRATTHASPTRGEVTPMEVFSLEDLGPCARHLGSNDIEAILPSLPLQSSLASLSLLWLSSSEDTSDAAVPYVTQFNYRLAAGTDLAKWKRVAETVISAEAMLRTCFVQRYTDGRVFQVVLRSPPSPFDGKQDAIDLTAYMTSRPPLRVQIQECEDSKDILVTLKIHHALFDGAAIDVLRGKLERAYIHGAQVVVDNNASLSKLKSLSSHCNLTHAQLDSMKRAWQQNVRDIRPCLLGAHEDNAVPNTMARTSRHFAYTQTELKSKLHLASSGEFISASTAFQLATTLCLAHLTKTTSLAYGFVMSLRPLLTNVVNGVHDFVGPCLNTLIHAIKLESGDETLPNLAARIRQNHGDTCQGCMPLVTADKIQRWAGLDEKLFDSLLTINVMGDDDLMQTEVAPGRMVPLPGASKSDMSLSIDVDLHADGGISLLLSSAGVLAEAQLEELAALFEKAAISSADQDAAVKHFSNVSYRKEAPVVIDHEPCELHQPKEAHNATREFKACLAIVQTSACRLLDLDEADVKAKDPAKTSLYQLGLDSINVLPFVRIIHKAEGIKLPPNSVIKAKTIQGVAALLHDAKGDGGSRSLTSGRTATDSNNNPLQHPEASSDEDTYTRTLERLAGELLFVATPLQEGMLSASMAIEGQAYTYTHTMQLSQMGLDEDAPSFDHLFAAIKDTVQACEILRTRFIFTQNDTAPWVGVVSPTEQSDLVNWDVSQNGVLQLRIHHALYDATSISTMWRLLNEYYTKRLLGHGDADVEIVKHDFRHFAKQSAASQKPSVAFWTDLVRSYTYAPIEFPLLALQASSAFHFTLNADDLSRLQAKCRASHVTLKSALQLAWAKVLCESLYQQLDVVFGEVISAGNGDGTVPVVGPTINTVPMRVTLAAQSGVKTVAEALSQLQSLSDDARGTIGMASLRAVQAAWRSAPDDENIAATSLFQSLFVFDGVLESEPRNENQALILPAHEQSVGKKHAKPEERPAFDDYPLIVSFRVKGGVLHGKLRAKLPHSDAMDLGAQLQKALQCILSEDLQSAAVRPDCASRDQTVRSKQEHQAAKTIGDAPTNELNGLTGRADAIMSLVSTVVGDKANGKPMSYNTKLVNAGIDSITAIRFSQMLKKQFGIRASVFEIIQGASVHDLVKKSSPTKTNGVQQHRDESSAVDRSLIDLAASKLDCSRNQIKSISPVLPGQRGTLSQWLRNGKRFFEAPWAYLVTDRTVDAKNVASCWSELCNAHDILRTTFVCAHDGHSLLQVTLDNSVSAKERFTHICDSETRILALIEAHVRDSNDRPSDLMKPPARLSFLQASDGNAVVLRVHHALYDAWSIKMIQRDLASLLASESVPARTSIESAVRQVQNIQHPEAQGRYWQQHLANAQDTMVSAVTSGHFPFGQRRELTLSDILPPKTASSLAGATSRRAHTSAAIVISYARALGQLTDRSHPTFGINHASRSLSSVDGEQTLDLTGMSIPTMTVTPMTLDLESRSNKKLFDQVQTHLAQLSRFSQADDLHKISPRFNSFINILYPEESSQDAEQPSASPLQRYKLGEPLASEYFTKSRPSLVRSTIDELDTSHLHDSELYFNVLVHPTGNISVKVSGNEELHDEPIISLAECFCAQLGQIVLE</sequence>
<dbReference type="InterPro" id="IPR023213">
    <property type="entry name" value="CAT-like_dom_sf"/>
</dbReference>
<evidence type="ECO:0000259" key="6">
    <source>
        <dbReference type="PROSITE" id="PS50075"/>
    </source>
</evidence>
<dbReference type="InterPro" id="IPR000873">
    <property type="entry name" value="AMP-dep_synth/lig_dom"/>
</dbReference>
<dbReference type="PROSITE" id="PS00455">
    <property type="entry name" value="AMP_BINDING"/>
    <property type="match status" value="2"/>
</dbReference>
<evidence type="ECO:0000313" key="8">
    <source>
        <dbReference type="Proteomes" id="UP001055219"/>
    </source>
</evidence>
<dbReference type="EMBL" id="JAGIXG020000070">
    <property type="protein sequence ID" value="KAI6778380.1"/>
    <property type="molecule type" value="Genomic_DNA"/>
</dbReference>
<dbReference type="SUPFAM" id="SSF47336">
    <property type="entry name" value="ACP-like"/>
    <property type="match status" value="3"/>
</dbReference>
<reference evidence="7" key="1">
    <citation type="journal article" date="2021" name="J Fungi (Basel)">
        <title>Genomic and Metabolomic Analyses of the Marine Fungus Emericellopsis cladophorae: Insights into Saltwater Adaptability Mechanisms and Its Biosynthetic Potential.</title>
        <authorList>
            <person name="Goncalves M.F.M."/>
            <person name="Hilario S."/>
            <person name="Van de Peer Y."/>
            <person name="Esteves A.C."/>
            <person name="Alves A."/>
        </authorList>
    </citation>
    <scope>NUCLEOTIDE SEQUENCE</scope>
    <source>
        <strain evidence="7">MUM 19.33</strain>
    </source>
</reference>
<evidence type="ECO:0000313" key="7">
    <source>
        <dbReference type="EMBL" id="KAI6778380.1"/>
    </source>
</evidence>
<dbReference type="InterPro" id="IPR042099">
    <property type="entry name" value="ANL_N_sf"/>
</dbReference>